<comment type="caution">
    <text evidence="2">The sequence shown here is derived from an EMBL/GenBank/DDBJ whole genome shotgun (WGS) entry which is preliminary data.</text>
</comment>
<proteinExistence type="predicted"/>
<keyword evidence="3" id="KW-1185">Reference proteome</keyword>
<accession>A0A9X9MEQ2</accession>
<dbReference type="EMBL" id="CYRY02047149">
    <property type="protein sequence ID" value="VCX43068.1"/>
    <property type="molecule type" value="Genomic_DNA"/>
</dbReference>
<feature type="non-terminal residue" evidence="2">
    <location>
        <position position="1"/>
    </location>
</feature>
<dbReference type="Proteomes" id="UP000269945">
    <property type="component" value="Unassembled WGS sequence"/>
</dbReference>
<organism evidence="2 3">
    <name type="scientific">Gulo gulo</name>
    <name type="common">Wolverine</name>
    <name type="synonym">Gluton</name>
    <dbReference type="NCBI Taxonomy" id="48420"/>
    <lineage>
        <taxon>Eukaryota</taxon>
        <taxon>Metazoa</taxon>
        <taxon>Chordata</taxon>
        <taxon>Craniata</taxon>
        <taxon>Vertebrata</taxon>
        <taxon>Euteleostomi</taxon>
        <taxon>Mammalia</taxon>
        <taxon>Eutheria</taxon>
        <taxon>Laurasiatheria</taxon>
        <taxon>Carnivora</taxon>
        <taxon>Caniformia</taxon>
        <taxon>Musteloidea</taxon>
        <taxon>Mustelidae</taxon>
        <taxon>Guloninae</taxon>
        <taxon>Gulo</taxon>
    </lineage>
</organism>
<reference evidence="2 3" key="1">
    <citation type="submission" date="2018-10" db="EMBL/GenBank/DDBJ databases">
        <authorList>
            <person name="Ekblom R."/>
            <person name="Jareborg N."/>
        </authorList>
    </citation>
    <scope>NUCLEOTIDE SEQUENCE [LARGE SCALE GENOMIC DNA]</scope>
    <source>
        <tissue evidence="2">Muscle</tissue>
    </source>
</reference>
<gene>
    <name evidence="2" type="ORF">BN2614_LOCUS3</name>
</gene>
<protein>
    <submittedName>
        <fullName evidence="2">Uncharacterized protein</fullName>
    </submittedName>
</protein>
<dbReference type="AlphaFoldDB" id="A0A9X9MEQ2"/>
<evidence type="ECO:0000256" key="1">
    <source>
        <dbReference type="SAM" id="MobiDB-lite"/>
    </source>
</evidence>
<feature type="region of interest" description="Disordered" evidence="1">
    <location>
        <begin position="1"/>
        <end position="94"/>
    </location>
</feature>
<name>A0A9X9MEQ2_GULGU</name>
<evidence type="ECO:0000313" key="2">
    <source>
        <dbReference type="EMBL" id="VCX43068.1"/>
    </source>
</evidence>
<evidence type="ECO:0000313" key="3">
    <source>
        <dbReference type="Proteomes" id="UP000269945"/>
    </source>
</evidence>
<sequence>PLAPPQPASSPTGSRRSWTLYPPQRSRALRRPKAPPEPAASPTGQGHLHSSPVLPGFLVVPPQPATPPQAARSPRDPGHSQSLSPSPELEGTPRGCFLLHASVCPHSIRHPRSLSPSPQARG</sequence>
<feature type="non-terminal residue" evidence="2">
    <location>
        <position position="122"/>
    </location>
</feature>